<evidence type="ECO:0000313" key="2">
    <source>
        <dbReference type="EMBL" id="AAU48723.1"/>
    </source>
</evidence>
<organism evidence="2 3">
    <name type="scientific">Burkholderia mallei (strain ATCC 23344)</name>
    <dbReference type="NCBI Taxonomy" id="243160"/>
    <lineage>
        <taxon>Bacteria</taxon>
        <taxon>Pseudomonadati</taxon>
        <taxon>Pseudomonadota</taxon>
        <taxon>Betaproteobacteria</taxon>
        <taxon>Burkholderiales</taxon>
        <taxon>Burkholderiaceae</taxon>
        <taxon>Burkholderia</taxon>
        <taxon>pseudomallei group</taxon>
    </lineage>
</organism>
<accession>A0A0H2WH30</accession>
<gene>
    <name evidence="2" type="ordered locus">BMA0255</name>
</gene>
<keyword evidence="3" id="KW-1185">Reference proteome</keyword>
<feature type="region of interest" description="Disordered" evidence="1">
    <location>
        <begin position="1"/>
        <end position="31"/>
    </location>
</feature>
<dbReference type="Proteomes" id="UP000006693">
    <property type="component" value="Chromosome 1"/>
</dbReference>
<dbReference type="KEGG" id="bma:BMA0255"/>
<protein>
    <submittedName>
        <fullName evidence="2">Uncharacterized protein</fullName>
    </submittedName>
</protein>
<dbReference type="EMBL" id="CP000010">
    <property type="protein sequence ID" value="AAU48723.1"/>
    <property type="molecule type" value="Genomic_DNA"/>
</dbReference>
<evidence type="ECO:0000313" key="3">
    <source>
        <dbReference type="Proteomes" id="UP000006693"/>
    </source>
</evidence>
<sequence>MSTDVPTDTPVAMPPRYTRRARTPSPSREAPRRRVHYVHNGAIDTTFARRRCTIHA</sequence>
<name>A0A0H2WH30_BURMA</name>
<proteinExistence type="predicted"/>
<reference evidence="2 3" key="1">
    <citation type="journal article" date="2004" name="Proc. Natl. Acad. Sci. U.S.A.">
        <title>Structural flexibility in the Burkholderia mallei genome.</title>
        <authorList>
            <person name="Nierman W.C."/>
            <person name="DeShazer D."/>
            <person name="Kim H.S."/>
            <person name="Tettelin H."/>
            <person name="Nelson K.E."/>
            <person name="Feldblyum T."/>
            <person name="Ulrich R.L."/>
            <person name="Ronning C.M."/>
            <person name="Brinkac L.M."/>
            <person name="Daugherty S.C."/>
            <person name="Davidsen T.D."/>
            <person name="Deboy R.T."/>
            <person name="Dimitrov G."/>
            <person name="Dodson R.J."/>
            <person name="Durkin A.S."/>
            <person name="Gwinn M.L."/>
            <person name="Haft D.H."/>
            <person name="Khouri H."/>
            <person name="Kolonay J.F."/>
            <person name="Madupu R."/>
            <person name="Mohammoud Y."/>
            <person name="Nelson W.C."/>
            <person name="Radune D."/>
            <person name="Romero C.M."/>
            <person name="Sarria S."/>
            <person name="Selengut J."/>
            <person name="Shamblin C."/>
            <person name="Sullivan S.A."/>
            <person name="White O."/>
            <person name="Yu Y."/>
            <person name="Zafar N."/>
            <person name="Zhou L."/>
            <person name="Fraser C.M."/>
        </authorList>
    </citation>
    <scope>NUCLEOTIDE SEQUENCE [LARGE SCALE GENOMIC DNA]</scope>
    <source>
        <strain evidence="2 3">ATCC 23344</strain>
    </source>
</reference>
<evidence type="ECO:0000256" key="1">
    <source>
        <dbReference type="SAM" id="MobiDB-lite"/>
    </source>
</evidence>
<dbReference type="HOGENOM" id="CLU_3005308_0_0_4"/>
<dbReference type="AlphaFoldDB" id="A0A0H2WH30"/>